<keyword evidence="1" id="KW-0496">Mitochondrion</keyword>
<evidence type="ECO:0000313" key="5">
    <source>
        <dbReference type="Proteomes" id="UP000094801"/>
    </source>
</evidence>
<evidence type="ECO:0000313" key="4">
    <source>
        <dbReference type="EMBL" id="ODV88187.1"/>
    </source>
</evidence>
<name>A0A1E4T8U3_9ASCO</name>
<dbReference type="SUPFAM" id="SSF56784">
    <property type="entry name" value="HAD-like"/>
    <property type="match status" value="1"/>
</dbReference>
<comment type="function">
    <text evidence="1">Essential component of the TIM23 complex, a complex that mediates the translocation of transit peptide-containing proteins across the mitochondrial inner membrane.</text>
</comment>
<proteinExistence type="inferred from homology"/>
<sequence length="473" mass="53965">MNSLQFLANHVDKAFSPSSIETGKILNQKSNTSFDDSDVVTRQEEPVNMGLLDQESDYDEFNSDPDKTMFKILLHIIFFLPNNLVIKPTWSILYILCYPFIRLHRLLFASKQKATLAEPQLEKPSSKNNSDTRGSFIGKPEISSTENKQTNRKEESSSSIPTIVEEDIEFEVAEKLEDQMKSPTGALQEPAKISKKSRSQSRTGQQPSTPTSERRSQPTNRKRKYIFPKLLFNFNIQNPPPMPQKTLVLDLDETLIHSLSRHNSSILNRNQGTTIEIKINNSQLATLYHVYKRPYVDEFLYIVKNWYNLVCFTASIKEYADPVINYLEQEVLFKDRNAGQKKKLFSQRFYRDSCIFVEGKGYVKDLTVLQGQGGLGQHHAGNSTESLTRDRSASRTRASSATRSQFDLSKVVIVDNSPISYSFHKDNGIVIEGWINDPDDLELMNLLPLLNSLRFTSDVRNILSLKLGQSSFE</sequence>
<keyword evidence="1" id="KW-0653">Protein transport</keyword>
<reference evidence="5" key="1">
    <citation type="submission" date="2016-04" db="EMBL/GenBank/DDBJ databases">
        <title>Comparative genomics of biotechnologically important yeasts.</title>
        <authorList>
            <consortium name="DOE Joint Genome Institute"/>
            <person name="Riley R."/>
            <person name="Haridas S."/>
            <person name="Wolfe K.H."/>
            <person name="Lopes M.R."/>
            <person name="Hittinger C.T."/>
            <person name="Goker M."/>
            <person name="Salamov A."/>
            <person name="Wisecaver J."/>
            <person name="Long T.M."/>
            <person name="Aerts A.L."/>
            <person name="Barry K."/>
            <person name="Choi C."/>
            <person name="Clum A."/>
            <person name="Coughlan A.Y."/>
            <person name="Deshpande S."/>
            <person name="Douglass A.P."/>
            <person name="Hanson S.J."/>
            <person name="Klenk H.-P."/>
            <person name="Labutti K."/>
            <person name="Lapidus A."/>
            <person name="Lindquist E."/>
            <person name="Lipzen A."/>
            <person name="Meier-Kolthoff J.P."/>
            <person name="Ohm R.A."/>
            <person name="Otillar R.P."/>
            <person name="Pangilinan J."/>
            <person name="Peng Y."/>
            <person name="Rokas A."/>
            <person name="Rosa C.A."/>
            <person name="Scheuner C."/>
            <person name="Sibirny A.A."/>
            <person name="Slot J.C."/>
            <person name="Stielow J.B."/>
            <person name="Sun H."/>
            <person name="Kurtzman C.P."/>
            <person name="Blackwell M."/>
            <person name="Grigoriev I.V."/>
            <person name="Jeffries T.W."/>
        </authorList>
    </citation>
    <scope>NUCLEOTIDE SEQUENCE [LARGE SCALE GENOMIC DNA]</scope>
    <source>
        <strain evidence="5">NRRL YB-2248</strain>
    </source>
</reference>
<accession>A0A1E4T8U3</accession>
<dbReference type="AlphaFoldDB" id="A0A1E4T8U3"/>
<comment type="similarity">
    <text evidence="1">Belongs to the TIM50 family.</text>
</comment>
<protein>
    <recommendedName>
        <fullName evidence="1">Mitochondrial import inner membrane translocase subunit TIM50</fullName>
    </recommendedName>
</protein>
<feature type="region of interest" description="Disordered" evidence="2">
    <location>
        <begin position="180"/>
        <end position="220"/>
    </location>
</feature>
<dbReference type="PROSITE" id="PS50969">
    <property type="entry name" value="FCP1"/>
    <property type="match status" value="1"/>
</dbReference>
<dbReference type="Proteomes" id="UP000094801">
    <property type="component" value="Unassembled WGS sequence"/>
</dbReference>
<evidence type="ECO:0000256" key="1">
    <source>
        <dbReference type="RuleBase" id="RU365079"/>
    </source>
</evidence>
<dbReference type="SMART" id="SM00577">
    <property type="entry name" value="CPDc"/>
    <property type="match status" value="1"/>
</dbReference>
<dbReference type="Gene3D" id="3.40.50.1000">
    <property type="entry name" value="HAD superfamily/HAD-like"/>
    <property type="match status" value="1"/>
</dbReference>
<dbReference type="InterPro" id="IPR023214">
    <property type="entry name" value="HAD_sf"/>
</dbReference>
<feature type="compositionally biased region" description="Polar residues" evidence="2">
    <location>
        <begin position="200"/>
        <end position="211"/>
    </location>
</feature>
<comment type="subcellular location">
    <subcellularLocation>
        <location evidence="1">Mitochondrion inner membrane</location>
        <topology evidence="1">Single-pass membrane protein</topology>
    </subcellularLocation>
</comment>
<keyword evidence="1" id="KW-0809">Transit peptide</keyword>
<dbReference type="OrthoDB" id="277011at2759"/>
<gene>
    <name evidence="4" type="ORF">CANARDRAFT_192960</name>
</gene>
<dbReference type="Pfam" id="PF03031">
    <property type="entry name" value="NIF"/>
    <property type="match status" value="1"/>
</dbReference>
<evidence type="ECO:0000259" key="3">
    <source>
        <dbReference type="PROSITE" id="PS50969"/>
    </source>
</evidence>
<feature type="region of interest" description="Disordered" evidence="2">
    <location>
        <begin position="117"/>
        <end position="160"/>
    </location>
</feature>
<keyword evidence="1" id="KW-0813">Transport</keyword>
<keyword evidence="1" id="KW-0811">Translocation</keyword>
<dbReference type="InterPro" id="IPR036412">
    <property type="entry name" value="HAD-like_sf"/>
</dbReference>
<dbReference type="STRING" id="983967.A0A1E4T8U3"/>
<feature type="region of interest" description="Disordered" evidence="2">
    <location>
        <begin position="372"/>
        <end position="401"/>
    </location>
</feature>
<comment type="subunit">
    <text evidence="1">Component of the TIM23 complex.</text>
</comment>
<keyword evidence="5" id="KW-1185">Reference proteome</keyword>
<evidence type="ECO:0000256" key="2">
    <source>
        <dbReference type="SAM" id="MobiDB-lite"/>
    </source>
</evidence>
<dbReference type="PANTHER" id="PTHR12210">
    <property type="entry name" value="DULLARD PROTEIN PHOSPHATASE"/>
    <property type="match status" value="1"/>
</dbReference>
<dbReference type="EMBL" id="KV453847">
    <property type="protein sequence ID" value="ODV88187.1"/>
    <property type="molecule type" value="Genomic_DNA"/>
</dbReference>
<dbReference type="InterPro" id="IPR050365">
    <property type="entry name" value="TIM50"/>
</dbReference>
<dbReference type="GO" id="GO:0015031">
    <property type="term" value="P:protein transport"/>
    <property type="evidence" value="ECO:0007669"/>
    <property type="project" value="UniProtKB-KW"/>
</dbReference>
<dbReference type="CDD" id="cd07521">
    <property type="entry name" value="HAD_FCP1-like"/>
    <property type="match status" value="1"/>
</dbReference>
<dbReference type="InterPro" id="IPR004274">
    <property type="entry name" value="FCP1_dom"/>
</dbReference>
<feature type="domain" description="FCP1 homology" evidence="3">
    <location>
        <begin position="240"/>
        <end position="453"/>
    </location>
</feature>
<dbReference type="GO" id="GO:0005744">
    <property type="term" value="C:TIM23 mitochondrial import inner membrane translocase complex"/>
    <property type="evidence" value="ECO:0007669"/>
    <property type="project" value="UniProtKB-UniRule"/>
</dbReference>
<organism evidence="4 5">
    <name type="scientific">[Candida] arabinofermentans NRRL YB-2248</name>
    <dbReference type="NCBI Taxonomy" id="983967"/>
    <lineage>
        <taxon>Eukaryota</taxon>
        <taxon>Fungi</taxon>
        <taxon>Dikarya</taxon>
        <taxon>Ascomycota</taxon>
        <taxon>Saccharomycotina</taxon>
        <taxon>Pichiomycetes</taxon>
        <taxon>Pichiales</taxon>
        <taxon>Pichiaceae</taxon>
        <taxon>Ogataea</taxon>
        <taxon>Ogataea/Candida clade</taxon>
    </lineage>
</organism>